<keyword evidence="2" id="KW-1185">Reference proteome</keyword>
<dbReference type="AlphaFoldDB" id="A0AAW1JH93"/>
<dbReference type="Gene3D" id="2.70.160.11">
    <property type="entry name" value="Hnrnp arginine n-methyltransferase1"/>
    <property type="match status" value="1"/>
</dbReference>
<proteinExistence type="predicted"/>
<reference evidence="1 2" key="1">
    <citation type="journal article" date="2024" name="BMC Genomics">
        <title>De novo assembly and annotation of Popillia japonica's genome with initial clues to its potential as an invasive pest.</title>
        <authorList>
            <person name="Cucini C."/>
            <person name="Boschi S."/>
            <person name="Funari R."/>
            <person name="Cardaioli E."/>
            <person name="Iannotti N."/>
            <person name="Marturano G."/>
            <person name="Paoli F."/>
            <person name="Bruttini M."/>
            <person name="Carapelli A."/>
            <person name="Frati F."/>
            <person name="Nardi F."/>
        </authorList>
    </citation>
    <scope>NUCLEOTIDE SEQUENCE [LARGE SCALE GENOMIC DNA]</scope>
    <source>
        <strain evidence="1">DMR45628</strain>
    </source>
</reference>
<sequence>MIYPESVNLICQAIESDYLYSFNIVNDENLFGFHLADQVNQYSVNEHFDLDKNFEHKKLSEPQNMGNVPIPNNEAIIRHTRCTLQHSKVVDGILYWYELIMNDQIKIDTSACTHYNYACFLVTRQETQQDRSDLTICTKFYQGLIKIHCEMCLLISL</sequence>
<name>A0AAW1JH93_POPJA</name>
<gene>
    <name evidence="1" type="ORF">QE152_g29699</name>
</gene>
<evidence type="ECO:0000313" key="2">
    <source>
        <dbReference type="Proteomes" id="UP001458880"/>
    </source>
</evidence>
<organism evidence="1 2">
    <name type="scientific">Popillia japonica</name>
    <name type="common">Japanese beetle</name>
    <dbReference type="NCBI Taxonomy" id="7064"/>
    <lineage>
        <taxon>Eukaryota</taxon>
        <taxon>Metazoa</taxon>
        <taxon>Ecdysozoa</taxon>
        <taxon>Arthropoda</taxon>
        <taxon>Hexapoda</taxon>
        <taxon>Insecta</taxon>
        <taxon>Pterygota</taxon>
        <taxon>Neoptera</taxon>
        <taxon>Endopterygota</taxon>
        <taxon>Coleoptera</taxon>
        <taxon>Polyphaga</taxon>
        <taxon>Scarabaeiformia</taxon>
        <taxon>Scarabaeidae</taxon>
        <taxon>Rutelinae</taxon>
        <taxon>Popillia</taxon>
    </lineage>
</organism>
<dbReference type="EMBL" id="JASPKY010000382">
    <property type="protein sequence ID" value="KAK9702838.1"/>
    <property type="molecule type" value="Genomic_DNA"/>
</dbReference>
<evidence type="ECO:0000313" key="1">
    <source>
        <dbReference type="EMBL" id="KAK9702838.1"/>
    </source>
</evidence>
<dbReference type="Proteomes" id="UP001458880">
    <property type="component" value="Unassembled WGS sequence"/>
</dbReference>
<accession>A0AAW1JH93</accession>
<protein>
    <submittedName>
        <fullName evidence="1">Uncharacterized protein</fullName>
    </submittedName>
</protein>
<comment type="caution">
    <text evidence="1">The sequence shown here is derived from an EMBL/GenBank/DDBJ whole genome shotgun (WGS) entry which is preliminary data.</text>
</comment>